<feature type="region of interest" description="Disordered" evidence="1">
    <location>
        <begin position="97"/>
        <end position="121"/>
    </location>
</feature>
<dbReference type="Proteomes" id="UP000095287">
    <property type="component" value="Unplaced"/>
</dbReference>
<keyword evidence="2" id="KW-0472">Membrane</keyword>
<evidence type="ECO:0000313" key="4">
    <source>
        <dbReference type="WBParaSite" id="L893_g22498.t1"/>
    </source>
</evidence>
<reference evidence="4" key="1">
    <citation type="submission" date="2016-11" db="UniProtKB">
        <authorList>
            <consortium name="WormBaseParasite"/>
        </authorList>
    </citation>
    <scope>IDENTIFICATION</scope>
</reference>
<sequence>MVEAVNRSCQIVLNLKQILIFFGLPSPHILLAIASLVSHQNCSGPTLPHCDNRRQRQWSFSDVRVFVRVVFGAFASLLVRVHMIFLLTDQRKARQTYDGCPAPGGNPHEQRVAHWTSRDDGERRIREDSIPILLGRQEKSAYGAERRLSRSPRHLQVEGLPCQAHAVLTG</sequence>
<feature type="transmembrane region" description="Helical" evidence="2">
    <location>
        <begin position="65"/>
        <end position="87"/>
    </location>
</feature>
<evidence type="ECO:0000256" key="1">
    <source>
        <dbReference type="SAM" id="MobiDB-lite"/>
    </source>
</evidence>
<keyword evidence="2" id="KW-0812">Transmembrane</keyword>
<dbReference type="WBParaSite" id="L893_g22498.t1">
    <property type="protein sequence ID" value="L893_g22498.t1"/>
    <property type="gene ID" value="L893_g22498"/>
</dbReference>
<evidence type="ECO:0000256" key="2">
    <source>
        <dbReference type="SAM" id="Phobius"/>
    </source>
</evidence>
<keyword evidence="2" id="KW-1133">Transmembrane helix</keyword>
<evidence type="ECO:0000313" key="3">
    <source>
        <dbReference type="Proteomes" id="UP000095287"/>
    </source>
</evidence>
<dbReference type="AlphaFoldDB" id="A0A1I7Z3N7"/>
<feature type="compositionally biased region" description="Basic and acidic residues" evidence="1">
    <location>
        <begin position="108"/>
        <end position="121"/>
    </location>
</feature>
<organism evidence="3 4">
    <name type="scientific">Steinernema glaseri</name>
    <dbReference type="NCBI Taxonomy" id="37863"/>
    <lineage>
        <taxon>Eukaryota</taxon>
        <taxon>Metazoa</taxon>
        <taxon>Ecdysozoa</taxon>
        <taxon>Nematoda</taxon>
        <taxon>Chromadorea</taxon>
        <taxon>Rhabditida</taxon>
        <taxon>Tylenchina</taxon>
        <taxon>Panagrolaimomorpha</taxon>
        <taxon>Strongyloidoidea</taxon>
        <taxon>Steinernematidae</taxon>
        <taxon>Steinernema</taxon>
    </lineage>
</organism>
<proteinExistence type="predicted"/>
<name>A0A1I7Z3N7_9BILA</name>
<keyword evidence="3" id="KW-1185">Reference proteome</keyword>
<feature type="transmembrane region" description="Helical" evidence="2">
    <location>
        <begin position="18"/>
        <end position="37"/>
    </location>
</feature>
<protein>
    <submittedName>
        <fullName evidence="4">7TM_GPCR_Srx domain-containing protein</fullName>
    </submittedName>
</protein>
<accession>A0A1I7Z3N7</accession>